<dbReference type="GO" id="GO:0045134">
    <property type="term" value="F:UDP phosphatase activity"/>
    <property type="evidence" value="ECO:0007669"/>
    <property type="project" value="TreeGrafter"/>
</dbReference>
<dbReference type="PANTHER" id="PTHR11782">
    <property type="entry name" value="ADENOSINE/GUANOSINE DIPHOSPHATASE"/>
    <property type="match status" value="1"/>
</dbReference>
<dbReference type="Gene3D" id="3.30.420.40">
    <property type="match status" value="1"/>
</dbReference>
<dbReference type="GO" id="GO:0009134">
    <property type="term" value="P:nucleoside diphosphate catabolic process"/>
    <property type="evidence" value="ECO:0007669"/>
    <property type="project" value="TreeGrafter"/>
</dbReference>
<dbReference type="PROSITE" id="PS01238">
    <property type="entry name" value="GDA1_CD39_NTPASE"/>
    <property type="match status" value="1"/>
</dbReference>
<dbReference type="GeneTree" id="ENSGT01150000286965"/>
<accession>A0A3P8UNC1</accession>
<keyword evidence="6" id="KW-0812">Transmembrane</keyword>
<dbReference type="Ensembl" id="ENSCSET00000002209.1">
    <property type="protein sequence ID" value="ENSCSEP00000002171.1"/>
    <property type="gene ID" value="ENSCSEG00000001461.1"/>
</dbReference>
<feature type="transmembrane region" description="Helical" evidence="6">
    <location>
        <begin position="57"/>
        <end position="76"/>
    </location>
</feature>
<dbReference type="GO" id="GO:0017111">
    <property type="term" value="F:ribonucleoside triphosphate phosphatase activity"/>
    <property type="evidence" value="ECO:0007669"/>
    <property type="project" value="TreeGrafter"/>
</dbReference>
<dbReference type="AlphaFoldDB" id="A0A3P8UNC1"/>
<name>A0A3P8UNC1_CYNSE</name>
<proteinExistence type="inferred from homology"/>
<dbReference type="InterPro" id="IPR000407">
    <property type="entry name" value="GDA1_CD39_NTPase"/>
</dbReference>
<sequence length="529" mass="58507">MLVTQSASDRLGQLHFMALCSSSSALRLFLLIPLLIFGLLSLLLLTLHSEDVHNEPGFMFGIVLDAGSSHTAMFIYKWRADKQNGTGVVTQHFECHVKGGGISSYVDQPGAAGRSLEMCLDQALKEIPKERHHVTPVFLGATAGMRLLQISNPKKSSQILQEVGDKIQSYPFNFSGTSILSGSAEGAYGWVTVNYLLENFIKYGFVGRWFRAGRPTVGALDMGGASTQITFVTQEELEDKQEGMKLHLYGQEYSLYTHSFQCYGREQVLSRLLAHLVQSQGFPSLVDHPCYPSDLNRTVILGSLFSSPCTSHYVPDVSEPQRLVRVKGSGRYDLCVGNVSEIFSFQDCPFSHCSFNKVFQPGVRGSFMAFSSFFYTHTFLQRVTGSTITTSSQLGEAAKSVCNMDLHQLLLLAPDERSRLQDYCSVSVFVHILLSRGYGFDEETFPKISFQKKAGDTTVGWALGYMLSLTNLLPAETAEVSKSLTPAVWGTLVFFCGLLITAVLIFILLRVCEQKNKSNKEESTVLLSL</sequence>
<dbReference type="GO" id="GO:0005886">
    <property type="term" value="C:plasma membrane"/>
    <property type="evidence" value="ECO:0007669"/>
    <property type="project" value="TreeGrafter"/>
</dbReference>
<keyword evidence="2 5" id="KW-0378">Hydrolase</keyword>
<protein>
    <submittedName>
        <fullName evidence="7">Ectonucleoside triphosphate diphosphohydrolase 2</fullName>
    </submittedName>
</protein>
<dbReference type="Proteomes" id="UP000265120">
    <property type="component" value="Chromosome 14"/>
</dbReference>
<evidence type="ECO:0000313" key="8">
    <source>
        <dbReference type="Proteomes" id="UP000265120"/>
    </source>
</evidence>
<evidence type="ECO:0000256" key="4">
    <source>
        <dbReference type="PIRSR" id="PIRSR600407-2"/>
    </source>
</evidence>
<reference evidence="7" key="3">
    <citation type="submission" date="2025-09" db="UniProtKB">
        <authorList>
            <consortium name="Ensembl"/>
        </authorList>
    </citation>
    <scope>IDENTIFICATION</scope>
</reference>
<feature type="transmembrane region" description="Helical" evidence="6">
    <location>
        <begin position="25"/>
        <end position="45"/>
    </location>
</feature>
<dbReference type="GO" id="GO:0004382">
    <property type="term" value="F:GDP phosphatase activity"/>
    <property type="evidence" value="ECO:0007669"/>
    <property type="project" value="TreeGrafter"/>
</dbReference>
<reference evidence="7" key="2">
    <citation type="submission" date="2025-08" db="UniProtKB">
        <authorList>
            <consortium name="Ensembl"/>
        </authorList>
    </citation>
    <scope>IDENTIFICATION</scope>
</reference>
<dbReference type="STRING" id="244447.ENSCSEP00000002171"/>
<organism evidence="7 8">
    <name type="scientific">Cynoglossus semilaevis</name>
    <name type="common">Tongue sole</name>
    <dbReference type="NCBI Taxonomy" id="244447"/>
    <lineage>
        <taxon>Eukaryota</taxon>
        <taxon>Metazoa</taxon>
        <taxon>Chordata</taxon>
        <taxon>Craniata</taxon>
        <taxon>Vertebrata</taxon>
        <taxon>Euteleostomi</taxon>
        <taxon>Actinopterygii</taxon>
        <taxon>Neopterygii</taxon>
        <taxon>Teleostei</taxon>
        <taxon>Neoteleostei</taxon>
        <taxon>Acanthomorphata</taxon>
        <taxon>Carangaria</taxon>
        <taxon>Pleuronectiformes</taxon>
        <taxon>Pleuronectoidei</taxon>
        <taxon>Cynoglossidae</taxon>
        <taxon>Cynoglossinae</taxon>
        <taxon>Cynoglossus</taxon>
    </lineage>
</organism>
<reference evidence="7 8" key="1">
    <citation type="journal article" date="2014" name="Nat. Genet.">
        <title>Whole-genome sequence of a flatfish provides insights into ZW sex chromosome evolution and adaptation to a benthic lifestyle.</title>
        <authorList>
            <person name="Chen S."/>
            <person name="Zhang G."/>
            <person name="Shao C."/>
            <person name="Huang Q."/>
            <person name="Liu G."/>
            <person name="Zhang P."/>
            <person name="Song W."/>
            <person name="An N."/>
            <person name="Chalopin D."/>
            <person name="Volff J.N."/>
            <person name="Hong Y."/>
            <person name="Li Q."/>
            <person name="Sha Z."/>
            <person name="Zhou H."/>
            <person name="Xie M."/>
            <person name="Yu Q."/>
            <person name="Liu Y."/>
            <person name="Xiang H."/>
            <person name="Wang N."/>
            <person name="Wu K."/>
            <person name="Yang C."/>
            <person name="Zhou Q."/>
            <person name="Liao X."/>
            <person name="Yang L."/>
            <person name="Hu Q."/>
            <person name="Zhang J."/>
            <person name="Meng L."/>
            <person name="Jin L."/>
            <person name="Tian Y."/>
            <person name="Lian J."/>
            <person name="Yang J."/>
            <person name="Miao G."/>
            <person name="Liu S."/>
            <person name="Liang Z."/>
            <person name="Yan F."/>
            <person name="Li Y."/>
            <person name="Sun B."/>
            <person name="Zhang H."/>
            <person name="Zhang J."/>
            <person name="Zhu Y."/>
            <person name="Du M."/>
            <person name="Zhao Y."/>
            <person name="Schartl M."/>
            <person name="Tang Q."/>
            <person name="Wang J."/>
        </authorList>
    </citation>
    <scope>NUCLEOTIDE SEQUENCE</scope>
</reference>
<dbReference type="InParanoid" id="A0A3P8UNC1"/>
<evidence type="ECO:0000313" key="7">
    <source>
        <dbReference type="Ensembl" id="ENSCSEP00000002171.1"/>
    </source>
</evidence>
<feature type="active site" description="Proton acceptor" evidence="3">
    <location>
        <position position="185"/>
    </location>
</feature>
<dbReference type="FunFam" id="3.30.420.40:FF:000068">
    <property type="entry name" value="Ectonucleoside triphosphate diphosphohydrolase 1"/>
    <property type="match status" value="1"/>
</dbReference>
<keyword evidence="8" id="KW-1185">Reference proteome</keyword>
<evidence type="ECO:0000256" key="1">
    <source>
        <dbReference type="ARBA" id="ARBA00009283"/>
    </source>
</evidence>
<keyword evidence="6" id="KW-0472">Membrane</keyword>
<evidence type="ECO:0000256" key="3">
    <source>
        <dbReference type="PIRSR" id="PIRSR600407-1"/>
    </source>
</evidence>
<evidence type="ECO:0000256" key="6">
    <source>
        <dbReference type="SAM" id="Phobius"/>
    </source>
</evidence>
<dbReference type="PANTHER" id="PTHR11782:SF33">
    <property type="entry name" value="ECTONUCLEOSIDE TRIPHOSPHATE DIPHOSPHOHYDROLASE 2"/>
    <property type="match status" value="1"/>
</dbReference>
<dbReference type="GO" id="GO:0005524">
    <property type="term" value="F:ATP binding"/>
    <property type="evidence" value="ECO:0007669"/>
    <property type="project" value="UniProtKB-KW"/>
</dbReference>
<evidence type="ECO:0000256" key="2">
    <source>
        <dbReference type="ARBA" id="ARBA00022801"/>
    </source>
</evidence>
<evidence type="ECO:0000256" key="5">
    <source>
        <dbReference type="RuleBase" id="RU003833"/>
    </source>
</evidence>
<dbReference type="Pfam" id="PF01150">
    <property type="entry name" value="GDA1_CD39"/>
    <property type="match status" value="1"/>
</dbReference>
<feature type="binding site" evidence="4">
    <location>
        <begin position="224"/>
        <end position="228"/>
    </location>
    <ligand>
        <name>ATP</name>
        <dbReference type="ChEBI" id="CHEBI:30616"/>
    </ligand>
</feature>
<feature type="transmembrane region" description="Helical" evidence="6">
    <location>
        <begin position="457"/>
        <end position="475"/>
    </location>
</feature>
<dbReference type="Gene3D" id="3.30.420.150">
    <property type="entry name" value="Exopolyphosphatase. Domain 2"/>
    <property type="match status" value="1"/>
</dbReference>
<keyword evidence="4" id="KW-0547">Nucleotide-binding</keyword>
<keyword evidence="4" id="KW-0067">ATP-binding</keyword>
<feature type="transmembrane region" description="Helical" evidence="6">
    <location>
        <begin position="487"/>
        <end position="509"/>
    </location>
</feature>
<keyword evidence="6" id="KW-1133">Transmembrane helix</keyword>
<comment type="similarity">
    <text evidence="1 5">Belongs to the GDA1/CD39 NTPase family.</text>
</comment>